<accession>A0A1X6NTH6</accession>
<gene>
    <name evidence="2" type="ORF">BU14_0493s0022</name>
</gene>
<keyword evidence="3" id="KW-1185">Reference proteome</keyword>
<feature type="compositionally biased region" description="Pro residues" evidence="1">
    <location>
        <begin position="91"/>
        <end position="111"/>
    </location>
</feature>
<feature type="compositionally biased region" description="Low complexity" evidence="1">
    <location>
        <begin position="171"/>
        <end position="183"/>
    </location>
</feature>
<dbReference type="AlphaFoldDB" id="A0A1X6NTH6"/>
<feature type="compositionally biased region" description="Polar residues" evidence="1">
    <location>
        <begin position="140"/>
        <end position="153"/>
    </location>
</feature>
<sequence length="202" mass="21082">MPPSPSLPPLSRRMMAQAAATTPSTTVRPAAQMGSSSALPARPPSTPTPTGLLPLPSLSCRHAVGRRRRRRRQRAPSRRCGRRHRQRREWPPPPTPTTAPPDCAPPPPAATAPPISRPWSGCQRKGANTTRMWLLGWGGTSATRSCPRGSSSAGPPHTPLDNRAGQGGVTASSGAAAMPSMSSRHSVASRRGVSGGAALIPV</sequence>
<evidence type="ECO:0000313" key="3">
    <source>
        <dbReference type="Proteomes" id="UP000218209"/>
    </source>
</evidence>
<reference evidence="2 3" key="1">
    <citation type="submission" date="2017-03" db="EMBL/GenBank/DDBJ databases">
        <title>WGS assembly of Porphyra umbilicalis.</title>
        <authorList>
            <person name="Brawley S.H."/>
            <person name="Blouin N.A."/>
            <person name="Ficko-Blean E."/>
            <person name="Wheeler G.L."/>
            <person name="Lohr M."/>
            <person name="Goodson H.V."/>
            <person name="Jenkins J.W."/>
            <person name="Blaby-Haas C.E."/>
            <person name="Helliwell K.E."/>
            <person name="Chan C."/>
            <person name="Marriage T."/>
            <person name="Bhattacharya D."/>
            <person name="Klein A.S."/>
            <person name="Badis Y."/>
            <person name="Brodie J."/>
            <person name="Cao Y."/>
            <person name="Collen J."/>
            <person name="Dittami S.M."/>
            <person name="Gachon C.M."/>
            <person name="Green B.R."/>
            <person name="Karpowicz S."/>
            <person name="Kim J.W."/>
            <person name="Kudahl U."/>
            <person name="Lin S."/>
            <person name="Michel G."/>
            <person name="Mittag M."/>
            <person name="Olson B.J."/>
            <person name="Pangilinan J."/>
            <person name="Peng Y."/>
            <person name="Qiu H."/>
            <person name="Shu S."/>
            <person name="Singer J.T."/>
            <person name="Smith A.G."/>
            <person name="Sprecher B.N."/>
            <person name="Wagner V."/>
            <person name="Wang W."/>
            <person name="Wang Z.-Y."/>
            <person name="Yan J."/>
            <person name="Yarish C."/>
            <person name="Zoeuner-Riek S."/>
            <person name="Zhuang Y."/>
            <person name="Zou Y."/>
            <person name="Lindquist E.A."/>
            <person name="Grimwood J."/>
            <person name="Barry K."/>
            <person name="Rokhsar D.S."/>
            <person name="Schmutz J."/>
            <person name="Stiller J.W."/>
            <person name="Grossman A.R."/>
            <person name="Prochnik S.E."/>
        </authorList>
    </citation>
    <scope>NUCLEOTIDE SEQUENCE [LARGE SCALE GENOMIC DNA]</scope>
    <source>
        <strain evidence="2">4086291</strain>
    </source>
</reference>
<dbReference type="Proteomes" id="UP000218209">
    <property type="component" value="Unassembled WGS sequence"/>
</dbReference>
<proteinExistence type="predicted"/>
<evidence type="ECO:0000256" key="1">
    <source>
        <dbReference type="SAM" id="MobiDB-lite"/>
    </source>
</evidence>
<evidence type="ECO:0000313" key="2">
    <source>
        <dbReference type="EMBL" id="OSX71877.1"/>
    </source>
</evidence>
<name>A0A1X6NTH6_PORUM</name>
<dbReference type="EMBL" id="KV919102">
    <property type="protein sequence ID" value="OSX71877.1"/>
    <property type="molecule type" value="Genomic_DNA"/>
</dbReference>
<feature type="compositionally biased region" description="Polar residues" evidence="1">
    <location>
        <begin position="19"/>
        <end position="38"/>
    </location>
</feature>
<feature type="compositionally biased region" description="Low complexity" evidence="1">
    <location>
        <begin position="48"/>
        <end position="59"/>
    </location>
</feature>
<organism evidence="2 3">
    <name type="scientific">Porphyra umbilicalis</name>
    <name type="common">Purple laver</name>
    <name type="synonym">Red alga</name>
    <dbReference type="NCBI Taxonomy" id="2786"/>
    <lineage>
        <taxon>Eukaryota</taxon>
        <taxon>Rhodophyta</taxon>
        <taxon>Bangiophyceae</taxon>
        <taxon>Bangiales</taxon>
        <taxon>Bangiaceae</taxon>
        <taxon>Porphyra</taxon>
    </lineage>
</organism>
<feature type="region of interest" description="Disordered" evidence="1">
    <location>
        <begin position="140"/>
        <end position="202"/>
    </location>
</feature>
<feature type="region of interest" description="Disordered" evidence="1">
    <location>
        <begin position="1"/>
        <end position="127"/>
    </location>
</feature>
<feature type="compositionally biased region" description="Basic residues" evidence="1">
    <location>
        <begin position="63"/>
        <end position="87"/>
    </location>
</feature>
<protein>
    <submittedName>
        <fullName evidence="2">Uncharacterized protein</fullName>
    </submittedName>
</protein>